<protein>
    <submittedName>
        <fullName evidence="2">Uncharacterized protein</fullName>
    </submittedName>
</protein>
<dbReference type="EMBL" id="AVFL01000006">
    <property type="protein sequence ID" value="EWY40947.1"/>
    <property type="molecule type" value="Genomic_DNA"/>
</dbReference>
<accession>W9H8D3</accession>
<dbReference type="Proteomes" id="UP000019486">
    <property type="component" value="Unassembled WGS sequence"/>
</dbReference>
<evidence type="ECO:0000313" key="2">
    <source>
        <dbReference type="EMBL" id="EWY40947.1"/>
    </source>
</evidence>
<keyword evidence="1" id="KW-0175">Coiled coil</keyword>
<comment type="caution">
    <text evidence="2">The sequence shown here is derived from an EMBL/GenBank/DDBJ whole genome shotgun (WGS) entry which is preliminary data.</text>
</comment>
<dbReference type="STRING" id="1385369.N825_33995"/>
<sequence>MISKAAAKRLPDSRVEKALDSLAPLSTREEFISDIRGQWEEVRKRFLYIGRRLAEAHGKLGRAEYESLISGSDLPFGRSVAIQLRSVYEAVRDGRLQQDELPGSYATAYQVITLTDHEIDRARREGLVRPNLLRREIVEFKQRLRLPEESLGRREQRLRRLNSEKMRLISRLEAIEAEINKLNEHP</sequence>
<evidence type="ECO:0000256" key="1">
    <source>
        <dbReference type="SAM" id="Coils"/>
    </source>
</evidence>
<organism evidence="2 3">
    <name type="scientific">Skermanella stibiiresistens SB22</name>
    <dbReference type="NCBI Taxonomy" id="1385369"/>
    <lineage>
        <taxon>Bacteria</taxon>
        <taxon>Pseudomonadati</taxon>
        <taxon>Pseudomonadota</taxon>
        <taxon>Alphaproteobacteria</taxon>
        <taxon>Rhodospirillales</taxon>
        <taxon>Azospirillaceae</taxon>
        <taxon>Skermanella</taxon>
    </lineage>
</organism>
<dbReference type="AlphaFoldDB" id="W9H8D3"/>
<name>W9H8D3_9PROT</name>
<evidence type="ECO:0000313" key="3">
    <source>
        <dbReference type="Proteomes" id="UP000019486"/>
    </source>
</evidence>
<proteinExistence type="predicted"/>
<reference evidence="2 3" key="1">
    <citation type="submission" date="2013-08" db="EMBL/GenBank/DDBJ databases">
        <title>The genome sequence of Skermanella stibiiresistens.</title>
        <authorList>
            <person name="Zhu W."/>
            <person name="Wang G."/>
        </authorList>
    </citation>
    <scope>NUCLEOTIDE SEQUENCE [LARGE SCALE GENOMIC DNA]</scope>
    <source>
        <strain evidence="2 3">SB22</strain>
    </source>
</reference>
<gene>
    <name evidence="2" type="ORF">N825_33995</name>
</gene>
<feature type="coiled-coil region" evidence="1">
    <location>
        <begin position="158"/>
        <end position="185"/>
    </location>
</feature>
<keyword evidence="3" id="KW-1185">Reference proteome</keyword>